<keyword evidence="12" id="KW-1185">Reference proteome</keyword>
<proteinExistence type="inferred from homology"/>
<dbReference type="AlphaFoldDB" id="A0A7I8VSR2"/>
<keyword evidence="4 9" id="KW-1133">Transmembrane helix</keyword>
<dbReference type="Proteomes" id="UP000549394">
    <property type="component" value="Unassembled WGS sequence"/>
</dbReference>
<evidence type="ECO:0000256" key="5">
    <source>
        <dbReference type="ARBA" id="ARBA00023040"/>
    </source>
</evidence>
<comment type="similarity">
    <text evidence="2">Belongs to the G-protein coupled receptor 1 family.</text>
</comment>
<feature type="transmembrane region" description="Helical" evidence="9">
    <location>
        <begin position="185"/>
        <end position="209"/>
    </location>
</feature>
<dbReference type="InterPro" id="IPR000611">
    <property type="entry name" value="NPY_rcpt"/>
</dbReference>
<feature type="transmembrane region" description="Helical" evidence="9">
    <location>
        <begin position="139"/>
        <end position="165"/>
    </location>
</feature>
<evidence type="ECO:0000313" key="12">
    <source>
        <dbReference type="Proteomes" id="UP000549394"/>
    </source>
</evidence>
<evidence type="ECO:0000256" key="2">
    <source>
        <dbReference type="ARBA" id="ARBA00010663"/>
    </source>
</evidence>
<dbReference type="InterPro" id="IPR017452">
    <property type="entry name" value="GPCR_Rhodpsn_7TM"/>
</dbReference>
<evidence type="ECO:0000256" key="1">
    <source>
        <dbReference type="ARBA" id="ARBA00004141"/>
    </source>
</evidence>
<dbReference type="PRINTS" id="PR01012">
    <property type="entry name" value="NRPEPTIDEYR"/>
</dbReference>
<evidence type="ECO:0000256" key="8">
    <source>
        <dbReference type="ARBA" id="ARBA00023224"/>
    </source>
</evidence>
<evidence type="ECO:0000256" key="4">
    <source>
        <dbReference type="ARBA" id="ARBA00022989"/>
    </source>
</evidence>
<evidence type="ECO:0000259" key="10">
    <source>
        <dbReference type="PROSITE" id="PS50262"/>
    </source>
</evidence>
<reference evidence="11 12" key="1">
    <citation type="submission" date="2020-08" db="EMBL/GenBank/DDBJ databases">
        <authorList>
            <person name="Hejnol A."/>
        </authorList>
    </citation>
    <scope>NUCLEOTIDE SEQUENCE [LARGE SCALE GENOMIC DNA]</scope>
</reference>
<feature type="transmembrane region" description="Helical" evidence="9">
    <location>
        <begin position="237"/>
        <end position="255"/>
    </location>
</feature>
<sequence length="352" mass="39944">MANFSNSSDNFFTCSVNWGILEISAACVYLLTAIIALTGNAVSAWVLAAGRKCKTELNKYLLNLAAADISLSVFCIPFTYTSIIFKCWIFGDFSCPSILFLQCLGIAVSVFTNVAIGIDRLIAVITPMKTRLTTTRSNFILILIWFASILLALPQLVVARAMRIYPNNSDSICYEFWPNHYYRNAYTITISLTTYVVPLTALSIAYSVISFTLYRRRLPGVAVRSRDELQLTSRKKVIKMLVAVVIAFAVCWAPLNVFNVLNHLWPNAISPEGEYFISYFSIAHFIAMFHSAINPFIYSFLSEPFRKDLKNLITGHCYKKTLRNSNKKFVYRACSRQTEQEAHELENYEEDM</sequence>
<protein>
    <submittedName>
        <fullName evidence="11">DgyrCDS7117</fullName>
    </submittedName>
</protein>
<name>A0A7I8VSR2_9ANNE</name>
<dbReference type="InterPro" id="IPR000276">
    <property type="entry name" value="GPCR_Rhodpsn"/>
</dbReference>
<accession>A0A7I8VSR2</accession>
<evidence type="ECO:0000313" key="11">
    <source>
        <dbReference type="EMBL" id="CAD5118407.1"/>
    </source>
</evidence>
<dbReference type="GO" id="GO:0005886">
    <property type="term" value="C:plasma membrane"/>
    <property type="evidence" value="ECO:0007669"/>
    <property type="project" value="TreeGrafter"/>
</dbReference>
<dbReference type="PANTHER" id="PTHR45695:SF9">
    <property type="entry name" value="LEUCOKININ RECEPTOR"/>
    <property type="match status" value="1"/>
</dbReference>
<comment type="caution">
    <text evidence="11">The sequence shown here is derived from an EMBL/GenBank/DDBJ whole genome shotgun (WGS) entry which is preliminary data.</text>
</comment>
<feature type="domain" description="G-protein coupled receptors family 1 profile" evidence="10">
    <location>
        <begin position="39"/>
        <end position="298"/>
    </location>
</feature>
<evidence type="ECO:0000256" key="7">
    <source>
        <dbReference type="ARBA" id="ARBA00023170"/>
    </source>
</evidence>
<gene>
    <name evidence="11" type="ORF">DGYR_LOCUS6784</name>
</gene>
<evidence type="ECO:0000256" key="6">
    <source>
        <dbReference type="ARBA" id="ARBA00023136"/>
    </source>
</evidence>
<keyword evidence="8" id="KW-0807">Transducer</keyword>
<feature type="transmembrane region" description="Helical" evidence="9">
    <location>
        <begin position="97"/>
        <end position="118"/>
    </location>
</feature>
<dbReference type="PROSITE" id="PS50262">
    <property type="entry name" value="G_PROTEIN_RECEP_F1_2"/>
    <property type="match status" value="1"/>
</dbReference>
<organism evidence="11 12">
    <name type="scientific">Dimorphilus gyrociliatus</name>
    <dbReference type="NCBI Taxonomy" id="2664684"/>
    <lineage>
        <taxon>Eukaryota</taxon>
        <taxon>Metazoa</taxon>
        <taxon>Spiralia</taxon>
        <taxon>Lophotrochozoa</taxon>
        <taxon>Annelida</taxon>
        <taxon>Polychaeta</taxon>
        <taxon>Polychaeta incertae sedis</taxon>
        <taxon>Dinophilidae</taxon>
        <taxon>Dimorphilus</taxon>
    </lineage>
</organism>
<keyword evidence="3 9" id="KW-0812">Transmembrane</keyword>
<dbReference type="Gene3D" id="1.20.1070.10">
    <property type="entry name" value="Rhodopsin 7-helix transmembrane proteins"/>
    <property type="match status" value="1"/>
</dbReference>
<keyword evidence="6 9" id="KW-0472">Membrane</keyword>
<evidence type="ECO:0000256" key="9">
    <source>
        <dbReference type="SAM" id="Phobius"/>
    </source>
</evidence>
<feature type="transmembrane region" description="Helical" evidence="9">
    <location>
        <begin position="275"/>
        <end position="301"/>
    </location>
</feature>
<evidence type="ECO:0000256" key="3">
    <source>
        <dbReference type="ARBA" id="ARBA00022692"/>
    </source>
</evidence>
<feature type="transmembrane region" description="Helical" evidence="9">
    <location>
        <begin position="60"/>
        <end position="85"/>
    </location>
</feature>
<dbReference type="PRINTS" id="PR00237">
    <property type="entry name" value="GPCRRHODOPSN"/>
</dbReference>
<keyword evidence="5" id="KW-0297">G-protein coupled receptor</keyword>
<dbReference type="GO" id="GO:0004983">
    <property type="term" value="F:neuropeptide Y receptor activity"/>
    <property type="evidence" value="ECO:0007669"/>
    <property type="project" value="InterPro"/>
</dbReference>
<comment type="subcellular location">
    <subcellularLocation>
        <location evidence="1">Membrane</location>
        <topology evidence="1">Multi-pass membrane protein</topology>
    </subcellularLocation>
</comment>
<dbReference type="SUPFAM" id="SSF81321">
    <property type="entry name" value="Family A G protein-coupled receptor-like"/>
    <property type="match status" value="1"/>
</dbReference>
<dbReference type="Pfam" id="PF00001">
    <property type="entry name" value="7tm_1"/>
    <property type="match status" value="1"/>
</dbReference>
<dbReference type="OrthoDB" id="10053194at2759"/>
<keyword evidence="7" id="KW-0675">Receptor</keyword>
<dbReference type="PANTHER" id="PTHR45695">
    <property type="entry name" value="LEUCOKININ RECEPTOR-RELATED"/>
    <property type="match status" value="1"/>
</dbReference>
<feature type="transmembrane region" description="Helical" evidence="9">
    <location>
        <begin position="20"/>
        <end position="48"/>
    </location>
</feature>
<dbReference type="EMBL" id="CAJFCJ010000008">
    <property type="protein sequence ID" value="CAD5118407.1"/>
    <property type="molecule type" value="Genomic_DNA"/>
</dbReference>